<dbReference type="Proteomes" id="UP000249886">
    <property type="component" value="Unassembled WGS sequence"/>
</dbReference>
<dbReference type="EMBL" id="UARK01000001">
    <property type="protein sequence ID" value="SPW24333.1"/>
    <property type="molecule type" value="Genomic_DNA"/>
</dbReference>
<sequence length="413" mass="44377">MGKKRRKARRKAAIKLPPFNPVSKSDNTCFFCVILRLFRQFSFFATTVGTMSTPVSSSRSGTAAATYAQSTLIIQAQVVSTDHEIIRHIGVDSAVTVAEFYNIITICFDLDNPEFDRYCCNFGGTTLDPDSLLWEHLQADGDEFHCVVGLWQIRIQLIEIIARDNGTPTALCVGGFGSMADLLFDDFDDHDDFDDFYDGDAGGPGGSPGGPGGSGPPGGPGTPGGPGASVASGFVGAVDAHGNPSAAPAGNSGAIDRMRLCATCQDSFDLTRINTRLTGAETIETVLGRTRPEPANLIRRSGILDFVPLLQAIDFSRTPDIDPEVAMMCAVLPVEEDPVQQDAFWAVVLGLSCMSDEEVTDAIIESIVQALGWNKTANEVRALCPNSLKHLRDIGGLSSPVERIEIYRELLRL</sequence>
<dbReference type="SUPFAM" id="SSF159941">
    <property type="entry name" value="MM3350-like"/>
    <property type="match status" value="1"/>
</dbReference>
<dbReference type="InterPro" id="IPR024047">
    <property type="entry name" value="MM3350-like_sf"/>
</dbReference>
<dbReference type="AlphaFoldDB" id="A0A8B4GS75"/>
<comment type="caution">
    <text evidence="2">The sequence shown here is derived from an EMBL/GenBank/DDBJ whole genome shotgun (WGS) entry which is preliminary data.</text>
</comment>
<evidence type="ECO:0000313" key="2">
    <source>
        <dbReference type="EMBL" id="SPW24333.1"/>
    </source>
</evidence>
<protein>
    <submittedName>
        <fullName evidence="2">Uncharacterized protein</fullName>
    </submittedName>
</protein>
<proteinExistence type="predicted"/>
<feature type="compositionally biased region" description="Gly residues" evidence="1">
    <location>
        <begin position="200"/>
        <end position="227"/>
    </location>
</feature>
<name>A0A8B4GS75_9CORY</name>
<accession>A0A8B4GS75</accession>
<evidence type="ECO:0000313" key="3">
    <source>
        <dbReference type="Proteomes" id="UP000249886"/>
    </source>
</evidence>
<feature type="region of interest" description="Disordered" evidence="1">
    <location>
        <begin position="195"/>
        <end position="233"/>
    </location>
</feature>
<gene>
    <name evidence="2" type="ORF">NCTC10254_00711</name>
</gene>
<evidence type="ECO:0000256" key="1">
    <source>
        <dbReference type="SAM" id="MobiDB-lite"/>
    </source>
</evidence>
<reference evidence="2 3" key="1">
    <citation type="submission" date="2018-06" db="EMBL/GenBank/DDBJ databases">
        <authorList>
            <consortium name="Pathogen Informatics"/>
            <person name="Doyle S."/>
        </authorList>
    </citation>
    <scope>NUCLEOTIDE SEQUENCE [LARGE SCALE GENOMIC DNA]</scope>
    <source>
        <strain evidence="2 3">NCTC10254</strain>
    </source>
</reference>
<organism evidence="2 3">
    <name type="scientific">Corynebacterium matruchotii</name>
    <dbReference type="NCBI Taxonomy" id="43768"/>
    <lineage>
        <taxon>Bacteria</taxon>
        <taxon>Bacillati</taxon>
        <taxon>Actinomycetota</taxon>
        <taxon>Actinomycetes</taxon>
        <taxon>Mycobacteriales</taxon>
        <taxon>Corynebacteriaceae</taxon>
        <taxon>Corynebacterium</taxon>
    </lineage>
</organism>